<comment type="catalytic activity">
    <reaction evidence="5 6">
        <text>L-tyrosyl-[protein] + 3'-phosphoadenylyl sulfate = O-sulfo-L-tyrosine-[protein] + adenosine 3',5'-bisphosphate + H(+)</text>
        <dbReference type="Rhea" id="RHEA:16801"/>
        <dbReference type="Rhea" id="RHEA-COMP:10136"/>
        <dbReference type="Rhea" id="RHEA-COMP:11688"/>
        <dbReference type="ChEBI" id="CHEBI:15378"/>
        <dbReference type="ChEBI" id="CHEBI:46858"/>
        <dbReference type="ChEBI" id="CHEBI:58339"/>
        <dbReference type="ChEBI" id="CHEBI:58343"/>
        <dbReference type="ChEBI" id="CHEBI:65286"/>
        <dbReference type="EC" id="2.8.2.20"/>
    </reaction>
</comment>
<keyword evidence="4 6" id="KW-0808">Transferase</keyword>
<dbReference type="GO" id="GO:0008476">
    <property type="term" value="F:protein-tyrosine sulfotransferase activity"/>
    <property type="evidence" value="ECO:0007669"/>
    <property type="project" value="UniProtKB-EC"/>
</dbReference>
<sequence length="170" mass="18730">MKCTAERLASINGLCGAWGERQVSNAEAEVGEGVMGRVERSTDQVIKPVNVEALSKWVGKIPPDVLRDMPVIAPMLARLGYDPHANPPNYGRPDPLVLDNTRRFCLSEQQLFCGFFLALLRLSSEATAASEVPRKAKPKLGGEDGSFVNRKIFFPHCTLSFIHFPGYTNL</sequence>
<comment type="function">
    <text evidence="1 6">Catalyzes the O-sulfation of tyrosine residues within acidic motifs of polypeptides, using 3'-phosphoadenylyl sulfate (PAPS) as cosubstrate.</text>
</comment>
<evidence type="ECO:0000256" key="4">
    <source>
        <dbReference type="ARBA" id="ARBA00022679"/>
    </source>
</evidence>
<organism evidence="7 8">
    <name type="scientific">Labeo rohita</name>
    <name type="common">Indian major carp</name>
    <name type="synonym">Cyprinus rohita</name>
    <dbReference type="NCBI Taxonomy" id="84645"/>
    <lineage>
        <taxon>Eukaryota</taxon>
        <taxon>Metazoa</taxon>
        <taxon>Chordata</taxon>
        <taxon>Craniata</taxon>
        <taxon>Vertebrata</taxon>
        <taxon>Euteleostomi</taxon>
        <taxon>Actinopterygii</taxon>
        <taxon>Neopterygii</taxon>
        <taxon>Teleostei</taxon>
        <taxon>Ostariophysi</taxon>
        <taxon>Cypriniformes</taxon>
        <taxon>Cyprinidae</taxon>
        <taxon>Labeoninae</taxon>
        <taxon>Labeonini</taxon>
        <taxon>Labeo</taxon>
    </lineage>
</organism>
<evidence type="ECO:0000256" key="2">
    <source>
        <dbReference type="ARBA" id="ARBA00009988"/>
    </source>
</evidence>
<dbReference type="InterPro" id="IPR027417">
    <property type="entry name" value="P-loop_NTPase"/>
</dbReference>
<comment type="caution">
    <text evidence="7">The sequence shown here is derived from an EMBL/GenBank/DDBJ whole genome shotgun (WGS) entry which is preliminary data.</text>
</comment>
<dbReference type="GO" id="GO:0005794">
    <property type="term" value="C:Golgi apparatus"/>
    <property type="evidence" value="ECO:0007669"/>
    <property type="project" value="UniProtKB-ARBA"/>
</dbReference>
<comment type="similarity">
    <text evidence="2 6">Belongs to the protein sulfotransferase family.</text>
</comment>
<dbReference type="AlphaFoldDB" id="A0A498NBA8"/>
<dbReference type="Gene3D" id="3.40.50.300">
    <property type="entry name" value="P-loop containing nucleotide triphosphate hydrolases"/>
    <property type="match status" value="1"/>
</dbReference>
<evidence type="ECO:0000256" key="1">
    <source>
        <dbReference type="ARBA" id="ARBA00003886"/>
    </source>
</evidence>
<dbReference type="STRING" id="84645.A0A498NBA8"/>
<evidence type="ECO:0000313" key="8">
    <source>
        <dbReference type="Proteomes" id="UP000290572"/>
    </source>
</evidence>
<evidence type="ECO:0000256" key="5">
    <source>
        <dbReference type="ARBA" id="ARBA00048460"/>
    </source>
</evidence>
<gene>
    <name evidence="7" type="ORF">ROHU_005185</name>
</gene>
<protein>
    <recommendedName>
        <fullName evidence="3 6">Protein-tyrosine sulfotransferase</fullName>
        <ecNumber evidence="3 6">2.8.2.20</ecNumber>
    </recommendedName>
</protein>
<evidence type="ECO:0000256" key="3">
    <source>
        <dbReference type="ARBA" id="ARBA00013262"/>
    </source>
</evidence>
<evidence type="ECO:0000313" key="7">
    <source>
        <dbReference type="EMBL" id="RXN29743.1"/>
    </source>
</evidence>
<dbReference type="InterPro" id="IPR026634">
    <property type="entry name" value="TPST-like"/>
</dbReference>
<proteinExistence type="inferred from homology"/>
<name>A0A498NBA8_LABRO</name>
<evidence type="ECO:0000256" key="6">
    <source>
        <dbReference type="RuleBase" id="RU365018"/>
    </source>
</evidence>
<dbReference type="PANTHER" id="PTHR12788:SF4">
    <property type="entry name" value="PROTEIN-TYROSINE SULFOTRANSFERASE 1"/>
    <property type="match status" value="1"/>
</dbReference>
<dbReference type="Proteomes" id="UP000290572">
    <property type="component" value="Unassembled WGS sequence"/>
</dbReference>
<reference evidence="7 8" key="1">
    <citation type="submission" date="2018-03" db="EMBL/GenBank/DDBJ databases">
        <title>Draft genome sequence of Rohu Carp (Labeo rohita).</title>
        <authorList>
            <person name="Das P."/>
            <person name="Kushwaha B."/>
            <person name="Joshi C.G."/>
            <person name="Kumar D."/>
            <person name="Nagpure N.S."/>
            <person name="Sahoo L."/>
            <person name="Das S.P."/>
            <person name="Bit A."/>
            <person name="Patnaik S."/>
            <person name="Meher P.K."/>
            <person name="Jayasankar P."/>
            <person name="Koringa P.G."/>
            <person name="Patel N.V."/>
            <person name="Hinsu A.T."/>
            <person name="Kumar R."/>
            <person name="Pandey M."/>
            <person name="Agarwal S."/>
            <person name="Srivastava S."/>
            <person name="Singh M."/>
            <person name="Iquebal M.A."/>
            <person name="Jaiswal S."/>
            <person name="Angadi U.B."/>
            <person name="Kumar N."/>
            <person name="Raza M."/>
            <person name="Shah T.M."/>
            <person name="Rai A."/>
            <person name="Jena J.K."/>
        </authorList>
    </citation>
    <scope>NUCLEOTIDE SEQUENCE [LARGE SCALE GENOMIC DNA]</scope>
    <source>
        <strain evidence="7">DASCIFA01</strain>
        <tissue evidence="7">Testis</tissue>
    </source>
</reference>
<accession>A0A498NBA8</accession>
<keyword evidence="8" id="KW-1185">Reference proteome</keyword>
<dbReference type="PANTHER" id="PTHR12788">
    <property type="entry name" value="PROTEIN-TYROSINE SULFOTRANSFERASE 2"/>
    <property type="match status" value="1"/>
</dbReference>
<dbReference type="EC" id="2.8.2.20" evidence="3 6"/>
<dbReference type="EMBL" id="QBIY01011746">
    <property type="protein sequence ID" value="RXN29743.1"/>
    <property type="molecule type" value="Genomic_DNA"/>
</dbReference>